<protein>
    <submittedName>
        <fullName evidence="1">Uncharacterized protein</fullName>
    </submittedName>
</protein>
<evidence type="ECO:0000313" key="2">
    <source>
        <dbReference type="Proteomes" id="UP000078200"/>
    </source>
</evidence>
<dbReference type="AlphaFoldDB" id="A0A1A9VED2"/>
<dbReference type="VEuPathDB" id="VectorBase:GAUT034616"/>
<evidence type="ECO:0000313" key="1">
    <source>
        <dbReference type="EnsemblMetazoa" id="GAUT034616-PA"/>
    </source>
</evidence>
<dbReference type="EnsemblMetazoa" id="GAUT034616-RA">
    <property type="protein sequence ID" value="GAUT034616-PA"/>
    <property type="gene ID" value="GAUT034616"/>
</dbReference>
<keyword evidence="2" id="KW-1185">Reference proteome</keyword>
<dbReference type="Proteomes" id="UP000078200">
    <property type="component" value="Unassembled WGS sequence"/>
</dbReference>
<name>A0A1A9VED2_GLOAU</name>
<organism evidence="1 2">
    <name type="scientific">Glossina austeni</name>
    <name type="common">Savannah tsetse fly</name>
    <dbReference type="NCBI Taxonomy" id="7395"/>
    <lineage>
        <taxon>Eukaryota</taxon>
        <taxon>Metazoa</taxon>
        <taxon>Ecdysozoa</taxon>
        <taxon>Arthropoda</taxon>
        <taxon>Hexapoda</taxon>
        <taxon>Insecta</taxon>
        <taxon>Pterygota</taxon>
        <taxon>Neoptera</taxon>
        <taxon>Endopterygota</taxon>
        <taxon>Diptera</taxon>
        <taxon>Brachycera</taxon>
        <taxon>Muscomorpha</taxon>
        <taxon>Hippoboscoidea</taxon>
        <taxon>Glossinidae</taxon>
        <taxon>Glossina</taxon>
    </lineage>
</organism>
<accession>A0A1A9VED2</accession>
<sequence>MEHIVIGLHNAVGSIINATALRKQLNINSSLSKNSSNLSFAPSSSGGGGGKAASVSPSGLASTAVSSPAAFVSPGAAAAAAAGALASCFAGSGSVAGVSSSSNPHGSSSSAISKYKFMQTYVIVIRNHFHNQGYTLAPLASFLYLQREISLKSTSETDGFNNNKSSSSSSSLLHLKLTVFFFGNIGAVSSSKKWVFI</sequence>
<reference evidence="1" key="1">
    <citation type="submission" date="2020-05" db="UniProtKB">
        <authorList>
            <consortium name="EnsemblMetazoa"/>
        </authorList>
    </citation>
    <scope>IDENTIFICATION</scope>
    <source>
        <strain evidence="1">TTRI</strain>
    </source>
</reference>
<proteinExistence type="predicted"/>